<proteinExistence type="predicted"/>
<comment type="caution">
    <text evidence="1">The sequence shown here is derived from an EMBL/GenBank/DDBJ whole genome shotgun (WGS) entry which is preliminary data.</text>
</comment>
<gene>
    <name evidence="1" type="ORF">L2E82_02416</name>
</gene>
<reference evidence="1 2" key="2">
    <citation type="journal article" date="2022" name="Mol. Ecol. Resour.">
        <title>The genomes of chicory, endive, great burdock and yacon provide insights into Asteraceae paleo-polyploidization history and plant inulin production.</title>
        <authorList>
            <person name="Fan W."/>
            <person name="Wang S."/>
            <person name="Wang H."/>
            <person name="Wang A."/>
            <person name="Jiang F."/>
            <person name="Liu H."/>
            <person name="Zhao H."/>
            <person name="Xu D."/>
            <person name="Zhang Y."/>
        </authorList>
    </citation>
    <scope>NUCLEOTIDE SEQUENCE [LARGE SCALE GENOMIC DNA]</scope>
    <source>
        <strain evidence="2">cv. Punajuju</strain>
        <tissue evidence="1">Leaves</tissue>
    </source>
</reference>
<name>A0ACB9H2R7_CICIN</name>
<evidence type="ECO:0000313" key="1">
    <source>
        <dbReference type="EMBL" id="KAI3789616.1"/>
    </source>
</evidence>
<protein>
    <submittedName>
        <fullName evidence="1">Uncharacterized protein</fullName>
    </submittedName>
</protein>
<dbReference type="EMBL" id="CM042009">
    <property type="protein sequence ID" value="KAI3789616.1"/>
    <property type="molecule type" value="Genomic_DNA"/>
</dbReference>
<reference evidence="2" key="1">
    <citation type="journal article" date="2022" name="Mol. Ecol. Resour.">
        <title>The genomes of chicory, endive, great burdock and yacon provide insights into Asteraceae palaeo-polyploidization history and plant inulin production.</title>
        <authorList>
            <person name="Fan W."/>
            <person name="Wang S."/>
            <person name="Wang H."/>
            <person name="Wang A."/>
            <person name="Jiang F."/>
            <person name="Liu H."/>
            <person name="Zhao H."/>
            <person name="Xu D."/>
            <person name="Zhang Y."/>
        </authorList>
    </citation>
    <scope>NUCLEOTIDE SEQUENCE [LARGE SCALE GENOMIC DNA]</scope>
    <source>
        <strain evidence="2">cv. Punajuju</strain>
    </source>
</reference>
<evidence type="ECO:0000313" key="2">
    <source>
        <dbReference type="Proteomes" id="UP001055811"/>
    </source>
</evidence>
<keyword evidence="2" id="KW-1185">Reference proteome</keyword>
<sequence>MAAGRGKRMATLSGIGIGCGTRLVEIKNVAANVKQFIGCTTACRRRAEKRQIIISTSLCSQSFCCIEFMFTGSFPFVDLCGHVEVKYTLVNCQGQTPVVMMVVLGYNLTFKRL</sequence>
<organism evidence="1 2">
    <name type="scientific">Cichorium intybus</name>
    <name type="common">Chicory</name>
    <dbReference type="NCBI Taxonomy" id="13427"/>
    <lineage>
        <taxon>Eukaryota</taxon>
        <taxon>Viridiplantae</taxon>
        <taxon>Streptophyta</taxon>
        <taxon>Embryophyta</taxon>
        <taxon>Tracheophyta</taxon>
        <taxon>Spermatophyta</taxon>
        <taxon>Magnoliopsida</taxon>
        <taxon>eudicotyledons</taxon>
        <taxon>Gunneridae</taxon>
        <taxon>Pentapetalae</taxon>
        <taxon>asterids</taxon>
        <taxon>campanulids</taxon>
        <taxon>Asterales</taxon>
        <taxon>Asteraceae</taxon>
        <taxon>Cichorioideae</taxon>
        <taxon>Cichorieae</taxon>
        <taxon>Cichoriinae</taxon>
        <taxon>Cichorium</taxon>
    </lineage>
</organism>
<accession>A0ACB9H2R7</accession>
<dbReference type="Proteomes" id="UP001055811">
    <property type="component" value="Linkage Group LG01"/>
</dbReference>